<feature type="compositionally biased region" description="Polar residues" evidence="1">
    <location>
        <begin position="148"/>
        <end position="159"/>
    </location>
</feature>
<reference evidence="2" key="1">
    <citation type="submission" date="2023-01" db="EMBL/GenBank/DDBJ databases">
        <title>Genome assembly of the deep-sea coral Lophelia pertusa.</title>
        <authorList>
            <person name="Herrera S."/>
            <person name="Cordes E."/>
        </authorList>
    </citation>
    <scope>NUCLEOTIDE SEQUENCE</scope>
    <source>
        <strain evidence="2">USNM1676648</strain>
        <tissue evidence="2">Polyp</tissue>
    </source>
</reference>
<proteinExistence type="predicted"/>
<evidence type="ECO:0000313" key="3">
    <source>
        <dbReference type="Proteomes" id="UP001163046"/>
    </source>
</evidence>
<gene>
    <name evidence="2" type="ORF">OS493_030857</name>
</gene>
<sequence length="159" mass="18569">MLYPDSELIFVNNYASGVGGAIVVLTRSKYEFIHEYNPDCFVTYSEEKTKPSEWKRKGQRCRRLHLDMSACLWYEKYPFYSAQRAIRWNNTFEYRGNFIHPTKKFNPLKGPEYDIATDTHHFQSEGNDATEIKLSPGEDISLDIQGYDDSTTQFSPSRL</sequence>
<evidence type="ECO:0000313" key="2">
    <source>
        <dbReference type="EMBL" id="KAJ7323735.1"/>
    </source>
</evidence>
<dbReference type="Proteomes" id="UP001163046">
    <property type="component" value="Unassembled WGS sequence"/>
</dbReference>
<accession>A0A9X0CEU3</accession>
<dbReference type="AlphaFoldDB" id="A0A9X0CEU3"/>
<keyword evidence="3" id="KW-1185">Reference proteome</keyword>
<protein>
    <submittedName>
        <fullName evidence="2">Uncharacterized protein</fullName>
    </submittedName>
</protein>
<name>A0A9X0CEU3_9CNID</name>
<evidence type="ECO:0000256" key="1">
    <source>
        <dbReference type="SAM" id="MobiDB-lite"/>
    </source>
</evidence>
<feature type="region of interest" description="Disordered" evidence="1">
    <location>
        <begin position="140"/>
        <end position="159"/>
    </location>
</feature>
<dbReference type="EMBL" id="MU827811">
    <property type="protein sequence ID" value="KAJ7323735.1"/>
    <property type="molecule type" value="Genomic_DNA"/>
</dbReference>
<organism evidence="2 3">
    <name type="scientific">Desmophyllum pertusum</name>
    <dbReference type="NCBI Taxonomy" id="174260"/>
    <lineage>
        <taxon>Eukaryota</taxon>
        <taxon>Metazoa</taxon>
        <taxon>Cnidaria</taxon>
        <taxon>Anthozoa</taxon>
        <taxon>Hexacorallia</taxon>
        <taxon>Scleractinia</taxon>
        <taxon>Caryophylliina</taxon>
        <taxon>Caryophylliidae</taxon>
        <taxon>Desmophyllum</taxon>
    </lineage>
</organism>
<comment type="caution">
    <text evidence="2">The sequence shown here is derived from an EMBL/GenBank/DDBJ whole genome shotgun (WGS) entry which is preliminary data.</text>
</comment>
<dbReference type="OrthoDB" id="5958944at2759"/>